<feature type="non-terminal residue" evidence="1">
    <location>
        <position position="1"/>
    </location>
</feature>
<gene>
    <name evidence="1" type="ORF">FMOSSE_LOCUS13968</name>
</gene>
<proteinExistence type="predicted"/>
<sequence>MAQINPLQYRPNACPLCLTCLICTEVYGKNCICPPKELKWQRKSSEYKIDFRHKSLDMVAARKQKIKLDNVFVDWFYSNISPDLEISEDQHDANVCRKCINKFDYYKKTLNQPRKIKSRSDLGSEKIIIDLDINEDTVGDICTIDLTKQLPLKTLSSQDLNIPE</sequence>
<dbReference type="EMBL" id="CAJVPP010009386">
    <property type="protein sequence ID" value="CAG8704276.1"/>
    <property type="molecule type" value="Genomic_DNA"/>
</dbReference>
<dbReference type="AlphaFoldDB" id="A0A9N9HTA1"/>
<organism evidence="1 2">
    <name type="scientific">Funneliformis mosseae</name>
    <name type="common">Endomycorrhizal fungus</name>
    <name type="synonym">Glomus mosseae</name>
    <dbReference type="NCBI Taxonomy" id="27381"/>
    <lineage>
        <taxon>Eukaryota</taxon>
        <taxon>Fungi</taxon>
        <taxon>Fungi incertae sedis</taxon>
        <taxon>Mucoromycota</taxon>
        <taxon>Glomeromycotina</taxon>
        <taxon>Glomeromycetes</taxon>
        <taxon>Glomerales</taxon>
        <taxon>Glomeraceae</taxon>
        <taxon>Funneliformis</taxon>
    </lineage>
</organism>
<evidence type="ECO:0000313" key="1">
    <source>
        <dbReference type="EMBL" id="CAG8704276.1"/>
    </source>
</evidence>
<protein>
    <submittedName>
        <fullName evidence="1">10307_t:CDS:1</fullName>
    </submittedName>
</protein>
<reference evidence="1" key="1">
    <citation type="submission" date="2021-06" db="EMBL/GenBank/DDBJ databases">
        <authorList>
            <person name="Kallberg Y."/>
            <person name="Tangrot J."/>
            <person name="Rosling A."/>
        </authorList>
    </citation>
    <scope>NUCLEOTIDE SEQUENCE</scope>
    <source>
        <strain evidence="1">87-6 pot B 2015</strain>
    </source>
</reference>
<keyword evidence="2" id="KW-1185">Reference proteome</keyword>
<accession>A0A9N9HTA1</accession>
<comment type="caution">
    <text evidence="1">The sequence shown here is derived from an EMBL/GenBank/DDBJ whole genome shotgun (WGS) entry which is preliminary data.</text>
</comment>
<dbReference type="Proteomes" id="UP000789375">
    <property type="component" value="Unassembled WGS sequence"/>
</dbReference>
<name>A0A9N9HTA1_FUNMO</name>
<evidence type="ECO:0000313" key="2">
    <source>
        <dbReference type="Proteomes" id="UP000789375"/>
    </source>
</evidence>